<evidence type="ECO:0000256" key="3">
    <source>
        <dbReference type="ARBA" id="ARBA00022989"/>
    </source>
</evidence>
<dbReference type="Gene3D" id="2.60.220.50">
    <property type="match status" value="1"/>
</dbReference>
<feature type="non-terminal residue" evidence="7">
    <location>
        <position position="345"/>
    </location>
</feature>
<evidence type="ECO:0000256" key="5">
    <source>
        <dbReference type="ARBA" id="ARBA00023157"/>
    </source>
</evidence>
<dbReference type="Proteomes" id="UP001152795">
    <property type="component" value="Unassembled WGS sequence"/>
</dbReference>
<evidence type="ECO:0000313" key="7">
    <source>
        <dbReference type="EMBL" id="CAB4038929.1"/>
    </source>
</evidence>
<evidence type="ECO:0000256" key="4">
    <source>
        <dbReference type="ARBA" id="ARBA00023136"/>
    </source>
</evidence>
<evidence type="ECO:0000313" key="8">
    <source>
        <dbReference type="Proteomes" id="UP001152795"/>
    </source>
</evidence>
<keyword evidence="2" id="KW-0812">Transmembrane</keyword>
<proteinExistence type="predicted"/>
<evidence type="ECO:0000259" key="6">
    <source>
        <dbReference type="PROSITE" id="PS50221"/>
    </source>
</evidence>
<dbReference type="InterPro" id="IPR000203">
    <property type="entry name" value="GPS"/>
</dbReference>
<dbReference type="Pfam" id="PF01825">
    <property type="entry name" value="GPS"/>
    <property type="match status" value="1"/>
</dbReference>
<dbReference type="AlphaFoldDB" id="A0A7D9LXQ4"/>
<keyword evidence="4" id="KW-0472">Membrane</keyword>
<evidence type="ECO:0000256" key="1">
    <source>
        <dbReference type="ARBA" id="ARBA00004370"/>
    </source>
</evidence>
<feature type="domain" description="GAIN-B" evidence="6">
    <location>
        <begin position="1"/>
        <end position="121"/>
    </location>
</feature>
<dbReference type="PROSITE" id="PS50221">
    <property type="entry name" value="GAIN_B"/>
    <property type="match status" value="1"/>
</dbReference>
<dbReference type="InterPro" id="IPR057244">
    <property type="entry name" value="GAIN_B"/>
</dbReference>
<comment type="caution">
    <text evidence="7">The sequence shown here is derived from an EMBL/GenBank/DDBJ whole genome shotgun (WGS) entry which is preliminary data.</text>
</comment>
<dbReference type="EMBL" id="CACRXK020024757">
    <property type="protein sequence ID" value="CAB4038929.1"/>
    <property type="molecule type" value="Genomic_DNA"/>
</dbReference>
<evidence type="ECO:0000256" key="2">
    <source>
        <dbReference type="ARBA" id="ARBA00022692"/>
    </source>
</evidence>
<reference evidence="7" key="1">
    <citation type="submission" date="2020-04" db="EMBL/GenBank/DDBJ databases">
        <authorList>
            <person name="Alioto T."/>
            <person name="Alioto T."/>
            <person name="Gomez Garrido J."/>
        </authorList>
    </citation>
    <scope>NUCLEOTIDE SEQUENCE</scope>
    <source>
        <strain evidence="7">A484AB</strain>
    </source>
</reference>
<name>A0A7D9LXQ4_PARCT</name>
<keyword evidence="8" id="KW-1185">Reference proteome</keyword>
<keyword evidence="3" id="KW-1133">Transmembrane helix</keyword>
<dbReference type="InterPro" id="IPR046338">
    <property type="entry name" value="GAIN_dom_sf"/>
</dbReference>
<gene>
    <name evidence="7" type="ORF">PACLA_8A068539</name>
</gene>
<organism evidence="7 8">
    <name type="scientific">Paramuricea clavata</name>
    <name type="common">Red gorgonian</name>
    <name type="synonym">Violescent sea-whip</name>
    <dbReference type="NCBI Taxonomy" id="317549"/>
    <lineage>
        <taxon>Eukaryota</taxon>
        <taxon>Metazoa</taxon>
        <taxon>Cnidaria</taxon>
        <taxon>Anthozoa</taxon>
        <taxon>Octocorallia</taxon>
        <taxon>Malacalcyonacea</taxon>
        <taxon>Plexauridae</taxon>
        <taxon>Paramuricea</taxon>
    </lineage>
</organism>
<sequence>FTVHSNSKFFIQFKDDLLIQHDPAEKNITRLSDVASIRLYNPQTLAELSVSGLANPVILRFPIDDAEMYENYTKECRIWHEDSKEWQMSGCSASTSNNSIVECSCTKLGYIAIFLGEKQRPTTAPPTTPEPSHARTTVAQEEAQMVEFAFDANYSQVISGNTTKPVFISHLRPFLAKLLNISQARITNIDIRSGSIIVTFTILPSNNTNEASVNSTILHLEQLVKTNNVNLTLPGSNDTLRVNPSSFKIIVVSPTTRASTLKPDDDDDDDGLSTTEIVIIIVVCVIVLIAVIAGLVYYFVRVKPARAGKISPHNSSMQLNEQQNNNQVARTGVDNNAVVTDEKAV</sequence>
<dbReference type="GO" id="GO:0016020">
    <property type="term" value="C:membrane"/>
    <property type="evidence" value="ECO:0007669"/>
    <property type="project" value="UniProtKB-SubCell"/>
</dbReference>
<protein>
    <submittedName>
        <fullName evidence="7">Uncharacterized protein LOC110053001</fullName>
    </submittedName>
</protein>
<accession>A0A7D9LXQ4</accession>
<keyword evidence="5" id="KW-1015">Disulfide bond</keyword>
<comment type="subcellular location">
    <subcellularLocation>
        <location evidence="1">Membrane</location>
    </subcellularLocation>
</comment>